<keyword evidence="7" id="KW-0653">Protein transport</keyword>
<keyword evidence="3 10" id="KW-0813">Transport</keyword>
<evidence type="ECO:0000259" key="12">
    <source>
        <dbReference type="Pfam" id="PF21687"/>
    </source>
</evidence>
<protein>
    <recommendedName>
        <fullName evidence="10">Type II secretion system protein K</fullName>
    </recommendedName>
</protein>
<evidence type="ECO:0000256" key="9">
    <source>
        <dbReference type="ARBA" id="ARBA00023136"/>
    </source>
</evidence>
<evidence type="ECO:0000256" key="10">
    <source>
        <dbReference type="PIRNR" id="PIRNR002786"/>
    </source>
</evidence>
<dbReference type="EMBL" id="PNBX01000008">
    <property type="protein sequence ID" value="TMO69994.1"/>
    <property type="molecule type" value="Genomic_DNA"/>
</dbReference>
<evidence type="ECO:0000256" key="3">
    <source>
        <dbReference type="ARBA" id="ARBA00022448"/>
    </source>
</evidence>
<dbReference type="InterPro" id="IPR005628">
    <property type="entry name" value="GspK"/>
</dbReference>
<evidence type="ECO:0000313" key="15">
    <source>
        <dbReference type="Proteomes" id="UP000307164"/>
    </source>
</evidence>
<evidence type="ECO:0000256" key="7">
    <source>
        <dbReference type="ARBA" id="ARBA00022927"/>
    </source>
</evidence>
<evidence type="ECO:0000256" key="1">
    <source>
        <dbReference type="ARBA" id="ARBA00004533"/>
    </source>
</evidence>
<dbReference type="OrthoDB" id="6316127at2"/>
<dbReference type="RefSeq" id="WP_138589936.1">
    <property type="nucleotide sequence ID" value="NZ_PNBW01000033.1"/>
</dbReference>
<dbReference type="SUPFAM" id="SSF158544">
    <property type="entry name" value="GspK insert domain-like"/>
    <property type="match status" value="1"/>
</dbReference>
<dbReference type="AlphaFoldDB" id="A0A5S3VD16"/>
<comment type="similarity">
    <text evidence="2 10">Belongs to the GSP K family.</text>
</comment>
<accession>A0A5S3VD16</accession>
<evidence type="ECO:0000256" key="11">
    <source>
        <dbReference type="SAM" id="Phobius"/>
    </source>
</evidence>
<organism evidence="13 16">
    <name type="scientific">Pseudoalteromonas aurantia</name>
    <dbReference type="NCBI Taxonomy" id="43654"/>
    <lineage>
        <taxon>Bacteria</taxon>
        <taxon>Pseudomonadati</taxon>
        <taxon>Pseudomonadota</taxon>
        <taxon>Gammaproteobacteria</taxon>
        <taxon>Alteromonadales</taxon>
        <taxon>Pseudoalteromonadaceae</taxon>
        <taxon>Pseudoalteromonas</taxon>
    </lineage>
</organism>
<feature type="domain" description="T2SS protein K first SAM-like" evidence="12">
    <location>
        <begin position="111"/>
        <end position="196"/>
    </location>
</feature>
<evidence type="ECO:0000256" key="2">
    <source>
        <dbReference type="ARBA" id="ARBA00007246"/>
    </source>
</evidence>
<evidence type="ECO:0000313" key="16">
    <source>
        <dbReference type="Proteomes" id="UP000307217"/>
    </source>
</evidence>
<dbReference type="EMBL" id="PNBW01000033">
    <property type="protein sequence ID" value="TMO75944.1"/>
    <property type="molecule type" value="Genomic_DNA"/>
</dbReference>
<dbReference type="Proteomes" id="UP000307217">
    <property type="component" value="Unassembled WGS sequence"/>
</dbReference>
<sequence>MKPQSGIALIQVLIISLVLTMLSLFILQSVKRQVDVSEMVKANFSLRLAIENAEAELLKTLVEFRPYRNESSESEIVRNWNFYNQPFSMGNSVTIQIQDVRGLVNLNYINKQLLLNTLQELGVKKKELRVLVESLQDWIDSDDLKRLNGAEKSYYEYLNKVPPRNNILTSTQELKNVRGSQALSDKTLDDYFTVLNQIGFNPMNSPEVVLKAFLGDVRVAEQIMALRNSHQLTEQKFKSLSGIQSDEYISFATGSYLKVQLSAARGGIVLKKAFDIRLKPASTSSPVIISNVIWN</sequence>
<dbReference type="PIRSF" id="PIRSF002786">
    <property type="entry name" value="XcpX"/>
    <property type="match status" value="1"/>
</dbReference>
<keyword evidence="6 11" id="KW-0812">Transmembrane</keyword>
<dbReference type="InterPro" id="IPR038072">
    <property type="entry name" value="GspK_central_sf"/>
</dbReference>
<reference evidence="15 16" key="2">
    <citation type="submission" date="2019-06" db="EMBL/GenBank/DDBJ databases">
        <title>Co-occurence of chitin degradation, pigmentation and bioactivity in marine Pseudoalteromonas.</title>
        <authorList>
            <person name="Sonnenschein E.C."/>
            <person name="Bech P.K."/>
        </authorList>
    </citation>
    <scope>NUCLEOTIDE SEQUENCE [LARGE SCALE GENOMIC DNA]</scope>
    <source>
        <strain evidence="16">S3790</strain>
        <strain evidence="14 15">S3895</strain>
    </source>
</reference>
<keyword evidence="5 10" id="KW-0997">Cell inner membrane</keyword>
<keyword evidence="15" id="KW-1185">Reference proteome</keyword>
<dbReference type="Gene3D" id="1.10.40.60">
    <property type="entry name" value="EpsJ-like"/>
    <property type="match status" value="1"/>
</dbReference>
<dbReference type="PANTHER" id="PTHR38831:SF1">
    <property type="entry name" value="TYPE II SECRETION SYSTEM PROTEIN K-RELATED"/>
    <property type="match status" value="1"/>
</dbReference>
<proteinExistence type="inferred from homology"/>
<keyword evidence="8 11" id="KW-1133">Transmembrane helix</keyword>
<evidence type="ECO:0000256" key="8">
    <source>
        <dbReference type="ARBA" id="ARBA00022989"/>
    </source>
</evidence>
<keyword evidence="9 10" id="KW-0472">Membrane</keyword>
<reference evidence="13" key="3">
    <citation type="submission" date="2019-09" db="EMBL/GenBank/DDBJ databases">
        <title>Co-occurence of chitin degradation, pigmentation and bioactivity in marine Pseudoalteromonas.</title>
        <authorList>
            <person name="Sonnenschein E.C."/>
            <person name="Bech P.K."/>
        </authorList>
    </citation>
    <scope>NUCLEOTIDE SEQUENCE</scope>
    <source>
        <strain evidence="13">S3790</strain>
    </source>
</reference>
<dbReference type="Pfam" id="PF21687">
    <property type="entry name" value="T2SSK_1st"/>
    <property type="match status" value="1"/>
</dbReference>
<evidence type="ECO:0000256" key="4">
    <source>
        <dbReference type="ARBA" id="ARBA00022475"/>
    </source>
</evidence>
<dbReference type="InterPro" id="IPR049031">
    <property type="entry name" value="T2SSK_SAM-like_1st"/>
</dbReference>
<evidence type="ECO:0000313" key="14">
    <source>
        <dbReference type="EMBL" id="TMO75944.1"/>
    </source>
</evidence>
<comment type="caution">
    <text evidence="13">The sequence shown here is derived from an EMBL/GenBank/DDBJ whole genome shotgun (WGS) entry which is preliminary data.</text>
</comment>
<dbReference type="GO" id="GO:0005886">
    <property type="term" value="C:plasma membrane"/>
    <property type="evidence" value="ECO:0007669"/>
    <property type="project" value="UniProtKB-SubCell"/>
</dbReference>
<dbReference type="PANTHER" id="PTHR38831">
    <property type="entry name" value="TYPE II SECRETION SYSTEM PROTEIN K"/>
    <property type="match status" value="1"/>
</dbReference>
<gene>
    <name evidence="13" type="ORF">CWC19_03095</name>
    <name evidence="14" type="ORF">CWC20_06725</name>
</gene>
<keyword evidence="4 10" id="KW-1003">Cell membrane</keyword>
<evidence type="ECO:0000256" key="5">
    <source>
        <dbReference type="ARBA" id="ARBA00022519"/>
    </source>
</evidence>
<dbReference type="Proteomes" id="UP000307164">
    <property type="component" value="Unassembled WGS sequence"/>
</dbReference>
<name>A0A5S3VD16_9GAMM</name>
<evidence type="ECO:0000256" key="6">
    <source>
        <dbReference type="ARBA" id="ARBA00022692"/>
    </source>
</evidence>
<feature type="transmembrane region" description="Helical" evidence="11">
    <location>
        <begin position="6"/>
        <end position="27"/>
    </location>
</feature>
<evidence type="ECO:0000313" key="13">
    <source>
        <dbReference type="EMBL" id="TMO69994.1"/>
    </source>
</evidence>
<dbReference type="GO" id="GO:0009306">
    <property type="term" value="P:protein secretion"/>
    <property type="evidence" value="ECO:0007669"/>
    <property type="project" value="InterPro"/>
</dbReference>
<reference evidence="15 16" key="1">
    <citation type="submission" date="2018-01" db="EMBL/GenBank/DDBJ databases">
        <authorList>
            <person name="Paulsen S."/>
            <person name="Gram L.K."/>
        </authorList>
    </citation>
    <scope>NUCLEOTIDE SEQUENCE [LARGE SCALE GENOMIC DNA]</scope>
    <source>
        <strain evidence="13 16">S3790</strain>
        <strain evidence="14 15">S3895</strain>
    </source>
</reference>
<comment type="subcellular location">
    <subcellularLocation>
        <location evidence="1 10">Cell inner membrane</location>
    </subcellularLocation>
</comment>